<feature type="transmembrane region" description="Helical" evidence="3">
    <location>
        <begin position="358"/>
        <end position="381"/>
    </location>
</feature>
<comment type="similarity">
    <text evidence="1">Belongs to the AHA1 family.</text>
</comment>
<dbReference type="EMBL" id="SDIL01000022">
    <property type="protein sequence ID" value="RXK40170.1"/>
    <property type="molecule type" value="Genomic_DNA"/>
</dbReference>
<evidence type="ECO:0000259" key="4">
    <source>
        <dbReference type="SMART" id="SM01000"/>
    </source>
</evidence>
<dbReference type="AlphaFoldDB" id="A0A4Q1BQL1"/>
<dbReference type="InterPro" id="IPR015310">
    <property type="entry name" value="AHSA1-like_N"/>
</dbReference>
<dbReference type="VEuPathDB" id="FungiDB:TREMEDRAFT_38360"/>
<comment type="caution">
    <text evidence="5">The sequence shown here is derived from an EMBL/GenBank/DDBJ whole genome shotgun (WGS) entry which is preliminary data.</text>
</comment>
<keyword evidence="3" id="KW-0812">Transmembrane</keyword>
<keyword evidence="6" id="KW-1185">Reference proteome</keyword>
<dbReference type="GO" id="GO:0001671">
    <property type="term" value="F:ATPase activator activity"/>
    <property type="evidence" value="ECO:0007669"/>
    <property type="project" value="InterPro"/>
</dbReference>
<feature type="region of interest" description="Disordered" evidence="2">
    <location>
        <begin position="156"/>
        <end position="198"/>
    </location>
</feature>
<dbReference type="PANTHER" id="PTHR13009:SF22">
    <property type="entry name" value="LD43819P"/>
    <property type="match status" value="1"/>
</dbReference>
<feature type="compositionally biased region" description="Basic and acidic residues" evidence="2">
    <location>
        <begin position="180"/>
        <end position="194"/>
    </location>
</feature>
<dbReference type="OrthoDB" id="567237at2759"/>
<dbReference type="STRING" id="5217.A0A4Q1BQL1"/>
<dbReference type="CDD" id="cd08892">
    <property type="entry name" value="SRPBCC_Aha1"/>
    <property type="match status" value="1"/>
</dbReference>
<evidence type="ECO:0000256" key="3">
    <source>
        <dbReference type="SAM" id="Phobius"/>
    </source>
</evidence>
<dbReference type="SUPFAM" id="SSF103111">
    <property type="entry name" value="Activator of Hsp90 ATPase, Aha1"/>
    <property type="match status" value="1"/>
</dbReference>
<dbReference type="Gene3D" id="3.30.530.20">
    <property type="match status" value="1"/>
</dbReference>
<evidence type="ECO:0000256" key="2">
    <source>
        <dbReference type="SAM" id="MobiDB-lite"/>
    </source>
</evidence>
<keyword evidence="3" id="KW-1133">Transmembrane helix</keyword>
<dbReference type="InterPro" id="IPR023393">
    <property type="entry name" value="START-like_dom_sf"/>
</dbReference>
<dbReference type="GO" id="GO:0051087">
    <property type="term" value="F:protein-folding chaperone binding"/>
    <property type="evidence" value="ECO:0007669"/>
    <property type="project" value="InterPro"/>
</dbReference>
<evidence type="ECO:0000256" key="1">
    <source>
        <dbReference type="ARBA" id="ARBA00006817"/>
    </source>
</evidence>
<dbReference type="InterPro" id="IPR036338">
    <property type="entry name" value="Aha1"/>
</dbReference>
<dbReference type="PANTHER" id="PTHR13009">
    <property type="entry name" value="HEAT SHOCK PROTEIN 90 HSP90 CO-CHAPERONE AHA-1"/>
    <property type="match status" value="1"/>
</dbReference>
<dbReference type="GO" id="GO:0005829">
    <property type="term" value="C:cytosol"/>
    <property type="evidence" value="ECO:0007669"/>
    <property type="project" value="TreeGrafter"/>
</dbReference>
<dbReference type="Pfam" id="PF08327">
    <property type="entry name" value="AHSA1"/>
    <property type="match status" value="1"/>
</dbReference>
<accession>A0A4Q1BQL1</accession>
<evidence type="ECO:0000313" key="5">
    <source>
        <dbReference type="EMBL" id="RXK40170.1"/>
    </source>
</evidence>
<feature type="transmembrane region" description="Helical" evidence="3">
    <location>
        <begin position="317"/>
        <end position="337"/>
    </location>
</feature>
<feature type="domain" description="Activator of Hsp90 ATPase AHSA1-like N-terminal" evidence="4">
    <location>
        <begin position="18"/>
        <end position="150"/>
    </location>
</feature>
<dbReference type="InParanoid" id="A0A4Q1BQL1"/>
<feature type="compositionally biased region" description="Low complexity" evidence="2">
    <location>
        <begin position="156"/>
        <end position="175"/>
    </location>
</feature>
<protein>
    <recommendedName>
        <fullName evidence="4">Activator of Hsp90 ATPase AHSA1-like N-terminal domain-containing protein</fullName>
    </recommendedName>
</protein>
<dbReference type="FunCoup" id="A0A4Q1BQL1">
    <property type="interactions" value="708"/>
</dbReference>
<dbReference type="Gene3D" id="3.15.10.20">
    <property type="entry name" value="Activator of Hsp90 ATPase Aha1, N-terminal domain"/>
    <property type="match status" value="1"/>
</dbReference>
<dbReference type="InterPro" id="IPR013538">
    <property type="entry name" value="ASHA1/2-like_C"/>
</dbReference>
<proteinExistence type="inferred from homology"/>
<organism evidence="5 6">
    <name type="scientific">Tremella mesenterica</name>
    <name type="common">Jelly fungus</name>
    <dbReference type="NCBI Taxonomy" id="5217"/>
    <lineage>
        <taxon>Eukaryota</taxon>
        <taxon>Fungi</taxon>
        <taxon>Dikarya</taxon>
        <taxon>Basidiomycota</taxon>
        <taxon>Agaricomycotina</taxon>
        <taxon>Tremellomycetes</taxon>
        <taxon>Tremellales</taxon>
        <taxon>Tremellaceae</taxon>
        <taxon>Tremella</taxon>
    </lineage>
</organism>
<dbReference type="Proteomes" id="UP000289152">
    <property type="component" value="Unassembled WGS sequence"/>
</dbReference>
<keyword evidence="3" id="KW-0472">Membrane</keyword>
<dbReference type="SUPFAM" id="SSF55961">
    <property type="entry name" value="Bet v1-like"/>
    <property type="match status" value="1"/>
</dbReference>
<name>A0A4Q1BQL1_TREME</name>
<dbReference type="SMART" id="SM01000">
    <property type="entry name" value="Aha1_N"/>
    <property type="match status" value="1"/>
</dbReference>
<sequence length="383" mass="41680">MAAPTPLTAYQQTYHWRNKNCAPWAYEWIKKTLPGTGVGGVVIDEVIAVSGDCDLGQRKGKLLTIYDLVVEMSWKGTLEDGTEVKGKVNVPEVSHETIDGLTEYTYNFRLTSPDTPEAQAYFAIIRKSLPPILSEKFNALRPALLAEHGAALSEAAAAASGSGTSTPDPTSTTYTPAPPAKDDIPKPKAEKKEGGVGATATVEVKADLRASADDLWSLLTDEKKIPMWSRGPAKMPLKPEEQFELFAGFVKGKIISVDPPKKLVQTWQAQNSQWPSNHYATMTMSLVQGSESTSATFVLEHVPVGCQADIERALDTYYIRGLKQMGLVISSSSYSFLTPRRQKRRKSPRSKSTWTTHNSFLIGGIIIGLSAVSVGLVVSSFNT</sequence>
<reference evidence="5 6" key="1">
    <citation type="submission" date="2016-06" db="EMBL/GenBank/DDBJ databases">
        <title>Evolution of pathogenesis and genome organization in the Tremellales.</title>
        <authorList>
            <person name="Cuomo C."/>
            <person name="Litvintseva A."/>
            <person name="Heitman J."/>
            <person name="Chen Y."/>
            <person name="Sun S."/>
            <person name="Springer D."/>
            <person name="Dromer F."/>
            <person name="Young S."/>
            <person name="Zeng Q."/>
            <person name="Chapman S."/>
            <person name="Gujja S."/>
            <person name="Saif S."/>
            <person name="Birren B."/>
        </authorList>
    </citation>
    <scope>NUCLEOTIDE SEQUENCE [LARGE SCALE GENOMIC DNA]</scope>
    <source>
        <strain evidence="5 6">ATCC 28783</strain>
    </source>
</reference>
<dbReference type="GO" id="GO:0006457">
    <property type="term" value="P:protein folding"/>
    <property type="evidence" value="ECO:0007669"/>
    <property type="project" value="TreeGrafter"/>
</dbReference>
<dbReference type="Pfam" id="PF09229">
    <property type="entry name" value="Aha1_N"/>
    <property type="match status" value="1"/>
</dbReference>
<gene>
    <name evidence="5" type="ORF">M231_02628</name>
</gene>
<evidence type="ECO:0000313" key="6">
    <source>
        <dbReference type="Proteomes" id="UP000289152"/>
    </source>
</evidence>